<dbReference type="PROSITE" id="PS00636">
    <property type="entry name" value="DNAJ_1"/>
    <property type="match status" value="1"/>
</dbReference>
<dbReference type="CDD" id="cd10747">
    <property type="entry name" value="DnaJ_C"/>
    <property type="match status" value="1"/>
</dbReference>
<dbReference type="InterPro" id="IPR001623">
    <property type="entry name" value="DnaJ_domain"/>
</dbReference>
<proteinExistence type="predicted"/>
<dbReference type="EMBL" id="CP150096">
    <property type="protein sequence ID" value="WZN46398.1"/>
    <property type="molecule type" value="Genomic_DNA"/>
</dbReference>
<organism evidence="3 4">
    <name type="scientific">Chitinophaga caseinilytica</name>
    <dbReference type="NCBI Taxonomy" id="2267521"/>
    <lineage>
        <taxon>Bacteria</taxon>
        <taxon>Pseudomonadati</taxon>
        <taxon>Bacteroidota</taxon>
        <taxon>Chitinophagia</taxon>
        <taxon>Chitinophagales</taxon>
        <taxon>Chitinophagaceae</taxon>
        <taxon>Chitinophaga</taxon>
    </lineage>
</organism>
<reference evidence="3 4" key="1">
    <citation type="submission" date="2024-03" db="EMBL/GenBank/DDBJ databases">
        <title>Chitinophaga caseinilytica sp. nov., a casein hydrolysing bacterium isolated from forest soil.</title>
        <authorList>
            <person name="Lee D.S."/>
            <person name="Han D.M."/>
            <person name="Baek J.H."/>
            <person name="Choi D.G."/>
            <person name="Jeon J.H."/>
            <person name="Jeon C.O."/>
        </authorList>
    </citation>
    <scope>NUCLEOTIDE SEQUENCE [LARGE SCALE GENOMIC DNA]</scope>
    <source>
        <strain evidence="3 4">KACC 19118</strain>
    </source>
</reference>
<dbReference type="InterPro" id="IPR036869">
    <property type="entry name" value="J_dom_sf"/>
</dbReference>
<protein>
    <submittedName>
        <fullName evidence="3">J domain-containing protein</fullName>
    </submittedName>
</protein>
<feature type="domain" description="J" evidence="2">
    <location>
        <begin position="5"/>
        <end position="70"/>
    </location>
</feature>
<evidence type="ECO:0000313" key="4">
    <source>
        <dbReference type="Proteomes" id="UP001449657"/>
    </source>
</evidence>
<sequence length="310" mass="34535">MDYKDYYKILGVDKKASADEIKKAYRKLAVKYHPDKNPDDKLAEEKFKELNEAYEVLGDAEKRKKYDEFGENWKYYEQAGAQQGDFDWNRWRAQQQQQGGGQQYNAEDMFGEGGQFSDFFEHLFGGGFRSRAQQGRSRTRRGGDLHATMDVSIEDVYTGATRQINVNGQKLNLKIKKGTADGQVLRLKGKGSPGLNGGEAGDLLIEVSVVPGAGFELKGKDVYLEVPVDVYTAILGGKVQVPVPGSALQLTIPEGTDSGRMFRLKGKGMPVAEGGNGEPGDFYVRIRITVPQNLTDEEKAMFRKLANRDQ</sequence>
<dbReference type="Gene3D" id="2.60.260.20">
    <property type="entry name" value="Urease metallochaperone UreE, N-terminal domain"/>
    <property type="match status" value="2"/>
</dbReference>
<evidence type="ECO:0000256" key="1">
    <source>
        <dbReference type="ARBA" id="ARBA00023186"/>
    </source>
</evidence>
<dbReference type="PRINTS" id="PR00625">
    <property type="entry name" value="JDOMAIN"/>
</dbReference>
<dbReference type="InterPro" id="IPR018253">
    <property type="entry name" value="DnaJ_domain_CS"/>
</dbReference>
<keyword evidence="4" id="KW-1185">Reference proteome</keyword>
<keyword evidence="1" id="KW-0143">Chaperone</keyword>
<dbReference type="Pfam" id="PF01556">
    <property type="entry name" value="DnaJ_C"/>
    <property type="match status" value="1"/>
</dbReference>
<evidence type="ECO:0000313" key="3">
    <source>
        <dbReference type="EMBL" id="WZN46398.1"/>
    </source>
</evidence>
<dbReference type="InterPro" id="IPR002939">
    <property type="entry name" value="DnaJ_C"/>
</dbReference>
<dbReference type="SUPFAM" id="SSF49493">
    <property type="entry name" value="HSP40/DnaJ peptide-binding domain"/>
    <property type="match status" value="2"/>
</dbReference>
<dbReference type="PANTHER" id="PTHR43096:SF48">
    <property type="entry name" value="CHAPERONE PROTEIN DNAJ"/>
    <property type="match status" value="1"/>
</dbReference>
<dbReference type="PANTHER" id="PTHR43096">
    <property type="entry name" value="DNAJ HOMOLOG 1, MITOCHONDRIAL-RELATED"/>
    <property type="match status" value="1"/>
</dbReference>
<dbReference type="PROSITE" id="PS50076">
    <property type="entry name" value="DNAJ_2"/>
    <property type="match status" value="1"/>
</dbReference>
<dbReference type="CDD" id="cd06257">
    <property type="entry name" value="DnaJ"/>
    <property type="match status" value="1"/>
</dbReference>
<dbReference type="InterPro" id="IPR008971">
    <property type="entry name" value="HSP40/DnaJ_pept-bd"/>
</dbReference>
<evidence type="ECO:0000259" key="2">
    <source>
        <dbReference type="PROSITE" id="PS50076"/>
    </source>
</evidence>
<dbReference type="Pfam" id="PF00226">
    <property type="entry name" value="DnaJ"/>
    <property type="match status" value="1"/>
</dbReference>
<gene>
    <name evidence="3" type="ORF">WJU22_26275</name>
</gene>
<dbReference type="SUPFAM" id="SSF46565">
    <property type="entry name" value="Chaperone J-domain"/>
    <property type="match status" value="1"/>
</dbReference>
<dbReference type="SMART" id="SM00271">
    <property type="entry name" value="DnaJ"/>
    <property type="match status" value="1"/>
</dbReference>
<dbReference type="Proteomes" id="UP001449657">
    <property type="component" value="Chromosome"/>
</dbReference>
<accession>A0ABZ2Z456</accession>
<dbReference type="RefSeq" id="WP_341841117.1">
    <property type="nucleotide sequence ID" value="NZ_CP149792.1"/>
</dbReference>
<name>A0ABZ2Z456_9BACT</name>
<dbReference type="Gene3D" id="1.10.287.110">
    <property type="entry name" value="DnaJ domain"/>
    <property type="match status" value="1"/>
</dbReference>